<name>A0A485LEQ7_9STRA</name>
<dbReference type="InterPro" id="IPR002364">
    <property type="entry name" value="Quin_OxRdtase/zeta-crystal_CS"/>
</dbReference>
<dbReference type="Proteomes" id="UP000332933">
    <property type="component" value="Unassembled WGS sequence"/>
</dbReference>
<dbReference type="Gene3D" id="3.40.50.720">
    <property type="entry name" value="NAD(P)-binding Rossmann-like Domain"/>
    <property type="match status" value="1"/>
</dbReference>
<proteinExistence type="predicted"/>
<protein>
    <submittedName>
        <fullName evidence="5">Aste57867_20267 protein</fullName>
    </submittedName>
</protein>
<evidence type="ECO:0000256" key="2">
    <source>
        <dbReference type="SAM" id="MobiDB-lite"/>
    </source>
</evidence>
<organism evidence="5 6">
    <name type="scientific">Aphanomyces stellatus</name>
    <dbReference type="NCBI Taxonomy" id="120398"/>
    <lineage>
        <taxon>Eukaryota</taxon>
        <taxon>Sar</taxon>
        <taxon>Stramenopiles</taxon>
        <taxon>Oomycota</taxon>
        <taxon>Saprolegniomycetes</taxon>
        <taxon>Saprolegniales</taxon>
        <taxon>Verrucalvaceae</taxon>
        <taxon>Aphanomyces</taxon>
    </lineage>
</organism>
<dbReference type="AlphaFoldDB" id="A0A485LEQ7"/>
<reference evidence="4" key="2">
    <citation type="submission" date="2019-06" db="EMBL/GenBank/DDBJ databases">
        <title>Genomics analysis of Aphanomyces spp. identifies a new class of oomycete effector associated with host adaptation.</title>
        <authorList>
            <person name="Gaulin E."/>
        </authorList>
    </citation>
    <scope>NUCLEOTIDE SEQUENCE</scope>
    <source>
        <strain evidence="4">CBS 578.67</strain>
    </source>
</reference>
<dbReference type="PROSITE" id="PS01162">
    <property type="entry name" value="QOR_ZETA_CRYSTAL"/>
    <property type="match status" value="1"/>
</dbReference>
<sequence>MSLRDPKAAPPSELHTYRSEDEGEEEKPMMQACYYTKYGKPSVLQIGSLPRAKLLAPDDILVRVHAASISPIDYKRREGAYKLVFDAKWPTIVGYDMAGVVVLCGADVKKFNVGDEVFACVPHDRDGTLAEYASVPERAAAFKPKNLSFVQAAAVPISSLVAMQTIRRLKLKAGQNVLITGGSGGVGTFALQMARNIFNAGTIVTTAAQQKEHILTRLGATTVVDYTEKQFEKVVDDMDCAMDCTSEAKKCLDCVKSGGVVATIADTPPPEAMDEIQDELHTSSCCLGIVLGCLSYSMKAKARSKRVAYTYVLVSPDGKMLSEIAAYCEDGAIRPVIDKVFPFAQALDAIELLEAGHVTGKIVVEMATNAAQPESE</sequence>
<dbReference type="SUPFAM" id="SSF50129">
    <property type="entry name" value="GroES-like"/>
    <property type="match status" value="1"/>
</dbReference>
<evidence type="ECO:0000313" key="4">
    <source>
        <dbReference type="EMBL" id="KAF0688106.1"/>
    </source>
</evidence>
<dbReference type="SUPFAM" id="SSF51735">
    <property type="entry name" value="NAD(P)-binding Rossmann-fold domains"/>
    <property type="match status" value="1"/>
</dbReference>
<dbReference type="InterPro" id="IPR036291">
    <property type="entry name" value="NAD(P)-bd_dom_sf"/>
</dbReference>
<dbReference type="Pfam" id="PF08240">
    <property type="entry name" value="ADH_N"/>
    <property type="match status" value="1"/>
</dbReference>
<evidence type="ECO:0000259" key="3">
    <source>
        <dbReference type="SMART" id="SM00829"/>
    </source>
</evidence>
<dbReference type="EMBL" id="VJMH01006767">
    <property type="protein sequence ID" value="KAF0688106.1"/>
    <property type="molecule type" value="Genomic_DNA"/>
</dbReference>
<dbReference type="GO" id="GO:0008270">
    <property type="term" value="F:zinc ion binding"/>
    <property type="evidence" value="ECO:0007669"/>
    <property type="project" value="InterPro"/>
</dbReference>
<feature type="domain" description="Enoyl reductase (ER)" evidence="3">
    <location>
        <begin position="47"/>
        <end position="364"/>
    </location>
</feature>
<dbReference type="PANTHER" id="PTHR11695">
    <property type="entry name" value="ALCOHOL DEHYDROGENASE RELATED"/>
    <property type="match status" value="1"/>
</dbReference>
<dbReference type="InterPro" id="IPR020843">
    <property type="entry name" value="ER"/>
</dbReference>
<reference evidence="5 6" key="1">
    <citation type="submission" date="2019-03" db="EMBL/GenBank/DDBJ databases">
        <authorList>
            <person name="Gaulin E."/>
            <person name="Dumas B."/>
        </authorList>
    </citation>
    <scope>NUCLEOTIDE SEQUENCE [LARGE SCALE GENOMIC DNA]</scope>
    <source>
        <strain evidence="5">CBS 568.67</strain>
    </source>
</reference>
<evidence type="ECO:0000256" key="1">
    <source>
        <dbReference type="ARBA" id="ARBA00023002"/>
    </source>
</evidence>
<dbReference type="InterPro" id="IPR013154">
    <property type="entry name" value="ADH-like_N"/>
</dbReference>
<feature type="region of interest" description="Disordered" evidence="2">
    <location>
        <begin position="1"/>
        <end position="25"/>
    </location>
</feature>
<dbReference type="EMBL" id="CAADRA010006790">
    <property type="protein sequence ID" value="VFT96957.1"/>
    <property type="molecule type" value="Genomic_DNA"/>
</dbReference>
<evidence type="ECO:0000313" key="5">
    <source>
        <dbReference type="EMBL" id="VFT96957.1"/>
    </source>
</evidence>
<dbReference type="GO" id="GO:0016491">
    <property type="term" value="F:oxidoreductase activity"/>
    <property type="evidence" value="ECO:0007669"/>
    <property type="project" value="UniProtKB-KW"/>
</dbReference>
<keyword evidence="6" id="KW-1185">Reference proteome</keyword>
<dbReference type="SMART" id="SM00829">
    <property type="entry name" value="PKS_ER"/>
    <property type="match status" value="1"/>
</dbReference>
<dbReference type="Pfam" id="PF13602">
    <property type="entry name" value="ADH_zinc_N_2"/>
    <property type="match status" value="1"/>
</dbReference>
<dbReference type="PANTHER" id="PTHR11695:SF294">
    <property type="entry name" value="RETICULON-4-INTERACTING PROTEIN 1, MITOCHONDRIAL"/>
    <property type="match status" value="1"/>
</dbReference>
<dbReference type="InterPro" id="IPR050700">
    <property type="entry name" value="YIM1/Zinc_Alcohol_DH_Fams"/>
</dbReference>
<dbReference type="OrthoDB" id="9992527at2759"/>
<accession>A0A485LEQ7</accession>
<evidence type="ECO:0000313" key="6">
    <source>
        <dbReference type="Proteomes" id="UP000332933"/>
    </source>
</evidence>
<dbReference type="InterPro" id="IPR011032">
    <property type="entry name" value="GroES-like_sf"/>
</dbReference>
<gene>
    <name evidence="5" type="primary">Aste57867_20267</name>
    <name evidence="4" type="ORF">As57867_020201</name>
    <name evidence="5" type="ORF">ASTE57867_20267</name>
</gene>
<dbReference type="CDD" id="cd05289">
    <property type="entry name" value="MDR_like_2"/>
    <property type="match status" value="1"/>
</dbReference>
<dbReference type="Gene3D" id="3.90.180.10">
    <property type="entry name" value="Medium-chain alcohol dehydrogenases, catalytic domain"/>
    <property type="match status" value="1"/>
</dbReference>
<keyword evidence="1" id="KW-0560">Oxidoreductase</keyword>